<feature type="binding site" evidence="10">
    <location>
        <position position="211"/>
    </location>
    <ligand>
        <name>5-aminolevulinate</name>
        <dbReference type="ChEBI" id="CHEBI:356416"/>
        <label>1</label>
    </ligand>
</feature>
<comment type="subunit">
    <text evidence="13">Homooctamer.</text>
</comment>
<dbReference type="SUPFAM" id="SSF51569">
    <property type="entry name" value="Aldolase"/>
    <property type="match status" value="1"/>
</dbReference>
<proteinExistence type="inferred from homology"/>
<dbReference type="PANTHER" id="PTHR11458">
    <property type="entry name" value="DELTA-AMINOLEVULINIC ACID DEHYDRATASE"/>
    <property type="match status" value="1"/>
</dbReference>
<dbReference type="NCBIfam" id="NF006762">
    <property type="entry name" value="PRK09283.1"/>
    <property type="match status" value="1"/>
</dbReference>
<comment type="similarity">
    <text evidence="2 14">Belongs to the ALAD family.</text>
</comment>
<evidence type="ECO:0000256" key="1">
    <source>
        <dbReference type="ARBA" id="ARBA00004694"/>
    </source>
</evidence>
<dbReference type="PIRSF" id="PIRSF001415">
    <property type="entry name" value="Porphbilin_synth"/>
    <property type="match status" value="1"/>
</dbReference>
<reference evidence="15" key="1">
    <citation type="journal article" date="2014" name="Genome Biol. Evol.">
        <title>Pangenome evidence for extensive interdomain horizontal transfer affecting lineage core and shell genes in uncultured planktonic thaumarchaeota and euryarchaeota.</title>
        <authorList>
            <person name="Deschamps P."/>
            <person name="Zivanovic Y."/>
            <person name="Moreira D."/>
            <person name="Rodriguez-Valera F."/>
            <person name="Lopez-Garcia P."/>
        </authorList>
    </citation>
    <scope>NUCLEOTIDE SEQUENCE</scope>
</reference>
<dbReference type="UniPathway" id="UPA00251">
    <property type="reaction ID" value="UER00318"/>
</dbReference>
<evidence type="ECO:0000256" key="14">
    <source>
        <dbReference type="RuleBase" id="RU004161"/>
    </source>
</evidence>
<dbReference type="CDD" id="cd00384">
    <property type="entry name" value="ALAD_PBGS"/>
    <property type="match status" value="1"/>
</dbReference>
<evidence type="ECO:0000313" key="15">
    <source>
        <dbReference type="EMBL" id="AIE98202.1"/>
    </source>
</evidence>
<keyword evidence="11" id="KW-0862">Zinc</keyword>
<evidence type="ECO:0000256" key="5">
    <source>
        <dbReference type="ARBA" id="ARBA00023133"/>
    </source>
</evidence>
<evidence type="ECO:0000256" key="10">
    <source>
        <dbReference type="PIRSR" id="PIRSR001415-2"/>
    </source>
</evidence>
<keyword evidence="12" id="KW-0460">Magnesium</keyword>
<evidence type="ECO:0000256" key="9">
    <source>
        <dbReference type="PIRSR" id="PIRSR001415-1"/>
    </source>
</evidence>
<evidence type="ECO:0000256" key="7">
    <source>
        <dbReference type="ARBA" id="ARBA00023244"/>
    </source>
</evidence>
<evidence type="ECO:0000256" key="6">
    <source>
        <dbReference type="ARBA" id="ARBA00023239"/>
    </source>
</evidence>
<feature type="active site" description="Schiff-base intermediate with substrate" evidence="9">
    <location>
        <position position="254"/>
    </location>
</feature>
<dbReference type="PRINTS" id="PR00144">
    <property type="entry name" value="DALDHYDRTASE"/>
</dbReference>
<feature type="binding site" evidence="10">
    <location>
        <position position="280"/>
    </location>
    <ligand>
        <name>5-aminolevulinate</name>
        <dbReference type="ChEBI" id="CHEBI:356416"/>
        <label>2</label>
    </ligand>
</feature>
<evidence type="ECO:0000256" key="12">
    <source>
        <dbReference type="PIRSR" id="PIRSR001415-5"/>
    </source>
</evidence>
<dbReference type="Gene3D" id="3.20.20.70">
    <property type="entry name" value="Aldolase class I"/>
    <property type="match status" value="1"/>
</dbReference>
<evidence type="ECO:0000256" key="2">
    <source>
        <dbReference type="ARBA" id="ARBA00008055"/>
    </source>
</evidence>
<dbReference type="SMART" id="SM01004">
    <property type="entry name" value="ALAD"/>
    <property type="match status" value="1"/>
</dbReference>
<dbReference type="InterPro" id="IPR030656">
    <property type="entry name" value="ALAD_AS"/>
</dbReference>
<evidence type="ECO:0000256" key="4">
    <source>
        <dbReference type="ARBA" id="ARBA00020771"/>
    </source>
</evidence>
<keyword evidence="5" id="KW-0350">Heme biosynthesis</keyword>
<feature type="binding site" evidence="10">
    <location>
        <position position="319"/>
    </location>
    <ligand>
        <name>5-aminolevulinate</name>
        <dbReference type="ChEBI" id="CHEBI:356416"/>
        <label>2</label>
    </ligand>
</feature>
<keyword evidence="7 13" id="KW-0627">Porphyrin biosynthesis</keyword>
<evidence type="ECO:0000256" key="11">
    <source>
        <dbReference type="PIRSR" id="PIRSR001415-3"/>
    </source>
</evidence>
<feature type="binding site" evidence="11">
    <location>
        <position position="126"/>
    </location>
    <ligand>
        <name>Zn(2+)</name>
        <dbReference type="ChEBI" id="CHEBI:29105"/>
        <note>catalytic</note>
    </ligand>
</feature>
<dbReference type="EMBL" id="KF900529">
    <property type="protein sequence ID" value="AIE98202.1"/>
    <property type="molecule type" value="Genomic_DNA"/>
</dbReference>
<dbReference type="GO" id="GO:0008270">
    <property type="term" value="F:zinc ion binding"/>
    <property type="evidence" value="ECO:0007669"/>
    <property type="project" value="TreeGrafter"/>
</dbReference>
<dbReference type="GO" id="GO:0004655">
    <property type="term" value="F:porphobilinogen synthase activity"/>
    <property type="evidence" value="ECO:0007669"/>
    <property type="project" value="UniProtKB-EC"/>
</dbReference>
<feature type="binding site" evidence="12">
    <location>
        <position position="239"/>
    </location>
    <ligand>
        <name>Mg(2+)</name>
        <dbReference type="ChEBI" id="CHEBI:18420"/>
    </ligand>
</feature>
<accession>A0A075G8Y4</accession>
<feature type="active site" description="Schiff-base intermediate with substrate" evidence="9">
    <location>
        <position position="201"/>
    </location>
</feature>
<dbReference type="EC" id="4.2.1.24" evidence="3 13"/>
<dbReference type="AlphaFoldDB" id="A0A075G8Y4"/>
<keyword evidence="6 13" id="KW-0456">Lyase</keyword>
<sequence length="332" mass="36496">MIFGMTTFPSKRLRRLRVNENIRNLVQEVRLSTNDLVCPIFVEEGLKEKKSVDSMPDIMRLPLSEISNEVQNISDLKISAVMLFGIPSQKDEKGTSAFADDGIVQKAISEIKNNFGDKISIMADVCLCQYTSSGHCGIINEKKIDNDLSIETLTKIAVSQAKVGVDVVSPSAMMDGQVSAIRKGLDDADFKDVIIMSHSAKHSSSFYSPFRDAAECAPQFGDRKTYQVPFTNPREAMREVEADVEEGVDIVMIKPALSYLDLIAEAKKRFNIPVSAYSVSGEYAMVKAAANQGWINEDQITNEILSSIKRAGADFIVTYLAKSGAKIISDSS</sequence>
<protein>
    <recommendedName>
        <fullName evidence="4 13">Delta-aminolevulinic acid dehydratase</fullName>
        <ecNumber evidence="3 13">4.2.1.24</ecNumber>
    </recommendedName>
</protein>
<comment type="catalytic activity">
    <reaction evidence="8 13">
        <text>2 5-aminolevulinate = porphobilinogen + 2 H2O + H(+)</text>
        <dbReference type="Rhea" id="RHEA:24064"/>
        <dbReference type="ChEBI" id="CHEBI:15377"/>
        <dbReference type="ChEBI" id="CHEBI:15378"/>
        <dbReference type="ChEBI" id="CHEBI:58126"/>
        <dbReference type="ChEBI" id="CHEBI:356416"/>
        <dbReference type="EC" id="4.2.1.24"/>
    </reaction>
</comment>
<name>A0A075G8Y4_9ARCH</name>
<dbReference type="InterPro" id="IPR001731">
    <property type="entry name" value="ALAD"/>
</dbReference>
<dbReference type="GO" id="GO:0006782">
    <property type="term" value="P:protoporphyrinogen IX biosynthetic process"/>
    <property type="evidence" value="ECO:0007669"/>
    <property type="project" value="UniProtKB-UniPathway"/>
</dbReference>
<dbReference type="GO" id="GO:0005829">
    <property type="term" value="C:cytosol"/>
    <property type="evidence" value="ECO:0007669"/>
    <property type="project" value="TreeGrafter"/>
</dbReference>
<gene>
    <name evidence="15" type="primary">ALAD</name>
    <name evidence="15" type="synonym">hemB</name>
</gene>
<keyword evidence="11" id="KW-0479">Metal-binding</keyword>
<feature type="binding site" evidence="11">
    <location>
        <position position="136"/>
    </location>
    <ligand>
        <name>Zn(2+)</name>
        <dbReference type="ChEBI" id="CHEBI:29105"/>
        <note>catalytic</note>
    </ligand>
</feature>
<comment type="pathway">
    <text evidence="1">Porphyrin-containing compound metabolism; protoporphyrin-IX biosynthesis; coproporphyrinogen-III from 5-aminolevulinate: step 1/4.</text>
</comment>
<evidence type="ECO:0000256" key="3">
    <source>
        <dbReference type="ARBA" id="ARBA00012053"/>
    </source>
</evidence>
<evidence type="ECO:0000256" key="13">
    <source>
        <dbReference type="RuleBase" id="RU000515"/>
    </source>
</evidence>
<feature type="binding site" evidence="10">
    <location>
        <position position="223"/>
    </location>
    <ligand>
        <name>5-aminolevulinate</name>
        <dbReference type="ChEBI" id="CHEBI:356416"/>
        <label>1</label>
    </ligand>
</feature>
<dbReference type="PANTHER" id="PTHR11458:SF0">
    <property type="entry name" value="DELTA-AMINOLEVULINIC ACID DEHYDRATASE"/>
    <property type="match status" value="1"/>
</dbReference>
<dbReference type="Pfam" id="PF00490">
    <property type="entry name" value="ALAD"/>
    <property type="match status" value="1"/>
</dbReference>
<organism evidence="15">
    <name type="scientific">uncultured marine thaumarchaeote KM3_04_E09</name>
    <dbReference type="NCBI Taxonomy" id="1455966"/>
    <lineage>
        <taxon>Archaea</taxon>
        <taxon>Nitrososphaerota</taxon>
        <taxon>environmental samples</taxon>
    </lineage>
</organism>
<evidence type="ECO:0000256" key="8">
    <source>
        <dbReference type="ARBA" id="ARBA00047651"/>
    </source>
</evidence>
<dbReference type="FunFam" id="3.20.20.70:FF:000019">
    <property type="entry name" value="Delta-aminolevulinic acid dehydratase"/>
    <property type="match status" value="1"/>
</dbReference>
<feature type="binding site" evidence="11">
    <location>
        <position position="128"/>
    </location>
    <ligand>
        <name>Zn(2+)</name>
        <dbReference type="ChEBI" id="CHEBI:29105"/>
        <note>catalytic</note>
    </ligand>
</feature>
<dbReference type="PROSITE" id="PS00169">
    <property type="entry name" value="D_ALA_DEHYDRATASE"/>
    <property type="match status" value="1"/>
</dbReference>
<dbReference type="InterPro" id="IPR013785">
    <property type="entry name" value="Aldolase_TIM"/>
</dbReference>